<gene>
    <name evidence="2" type="ORF">AS202_11335</name>
</gene>
<accession>A0AAI8G568</accession>
<proteinExistence type="predicted"/>
<evidence type="ECO:0000313" key="2">
    <source>
        <dbReference type="EMBL" id="ALU26705.1"/>
    </source>
</evidence>
<dbReference type="KEGG" id="mod:AS202_11335"/>
<reference evidence="2 3" key="1">
    <citation type="journal article" date="2016" name="J. Zhejiang Univ. Sci. B">
        <title>Antibiotic resistance mechanisms of Myroides sp.</title>
        <authorList>
            <person name="Hu S."/>
            <person name="Yuan S."/>
            <person name="Qu H."/>
            <person name="Jiang T."/>
            <person name="Zhou Y."/>
            <person name="Wang M."/>
            <person name="Ming D."/>
        </authorList>
    </citation>
    <scope>NUCLEOTIDE SEQUENCE [LARGE SCALE GENOMIC DNA]</scope>
    <source>
        <strain evidence="2 3">PR63039</strain>
    </source>
</reference>
<dbReference type="Proteomes" id="UP000069030">
    <property type="component" value="Chromosome"/>
</dbReference>
<dbReference type="AlphaFoldDB" id="A0AAI8G568"/>
<feature type="domain" description="DUF6985" evidence="1">
    <location>
        <begin position="177"/>
        <end position="320"/>
    </location>
</feature>
<organism evidence="2 3">
    <name type="scientific">Myroides odoratimimus</name>
    <dbReference type="NCBI Taxonomy" id="76832"/>
    <lineage>
        <taxon>Bacteria</taxon>
        <taxon>Pseudomonadati</taxon>
        <taxon>Bacteroidota</taxon>
        <taxon>Flavobacteriia</taxon>
        <taxon>Flavobacteriales</taxon>
        <taxon>Flavobacteriaceae</taxon>
        <taxon>Myroides</taxon>
    </lineage>
</organism>
<dbReference type="EMBL" id="CP013690">
    <property type="protein sequence ID" value="ALU26705.1"/>
    <property type="molecule type" value="Genomic_DNA"/>
</dbReference>
<protein>
    <recommendedName>
        <fullName evidence="1">DUF6985 domain-containing protein</fullName>
    </recommendedName>
</protein>
<evidence type="ECO:0000313" key="3">
    <source>
        <dbReference type="Proteomes" id="UP000069030"/>
    </source>
</evidence>
<dbReference type="Pfam" id="PF22481">
    <property type="entry name" value="DUF6985"/>
    <property type="match status" value="1"/>
</dbReference>
<dbReference type="RefSeq" id="WP_006260823.1">
    <property type="nucleotide sequence ID" value="NZ_CP013690.1"/>
</dbReference>
<evidence type="ECO:0000259" key="1">
    <source>
        <dbReference type="Pfam" id="PF22481"/>
    </source>
</evidence>
<name>A0AAI8G568_9FLAO</name>
<sequence length="329" mass="38781">MVSSKYLGNLIPFQFASWKFENKLPIADSVFVDVILDSYFLSENSQLITQIDSFVGQVLSAKWKVTFESFTTYLYHQLVLKKGYAFDKQEYIYTTPAESISLEQLWNYLDIEVIVLLDEDLEEWSFKFDISGFNTHLSVLFTVEGMWVSRDLNDSRTPIKAEYKLLDSGLEFYYNEDVYEWVSTRFISSLIWGSHRGCRISIQEELFAIAGMEERIVNCIKEYEQKNKDEIFVTAMGALEKSFNVAWQDYNEEYEKDFVLEKANVNRELLWQLVAPPNSVRIVLNANEQLVFIHYNDCYWEAEHGIHFIYNEQLDFLRIGLGSDYWEEE</sequence>
<dbReference type="InterPro" id="IPR054254">
    <property type="entry name" value="DUF6985"/>
</dbReference>